<keyword evidence="10 17" id="KW-0675">Receptor</keyword>
<dbReference type="Gene3D" id="2.170.130.10">
    <property type="entry name" value="TonB-dependent receptor, plug domain"/>
    <property type="match status" value="1"/>
</dbReference>
<keyword evidence="11 12" id="KW-0998">Cell outer membrane</keyword>
<evidence type="ECO:0000313" key="17">
    <source>
        <dbReference type="EMBL" id="MBO1248284.1"/>
    </source>
</evidence>
<keyword evidence="18" id="KW-1185">Reference proteome</keyword>
<dbReference type="CDD" id="cd01347">
    <property type="entry name" value="ligand_gated_channel"/>
    <property type="match status" value="1"/>
</dbReference>
<keyword evidence="9 12" id="KW-0472">Membrane</keyword>
<feature type="domain" description="TonB-dependent receptor-like beta-barrel" evidence="15">
    <location>
        <begin position="185"/>
        <end position="602"/>
    </location>
</feature>
<dbReference type="InterPro" id="IPR037066">
    <property type="entry name" value="Plug_dom_sf"/>
</dbReference>
<protein>
    <submittedName>
        <fullName evidence="17">TonB-dependent receptor</fullName>
    </submittedName>
</protein>
<evidence type="ECO:0000259" key="16">
    <source>
        <dbReference type="Pfam" id="PF07715"/>
    </source>
</evidence>
<keyword evidence="7" id="KW-0406">Ion transport</keyword>
<feature type="domain" description="TonB-dependent receptor plug" evidence="16">
    <location>
        <begin position="57"/>
        <end position="162"/>
    </location>
</feature>
<keyword evidence="4 12" id="KW-1134">Transmembrane beta strand</keyword>
<evidence type="ECO:0000256" key="11">
    <source>
        <dbReference type="ARBA" id="ARBA00023237"/>
    </source>
</evidence>
<evidence type="ECO:0000256" key="10">
    <source>
        <dbReference type="ARBA" id="ARBA00023170"/>
    </source>
</evidence>
<evidence type="ECO:0000256" key="7">
    <source>
        <dbReference type="ARBA" id="ARBA00023065"/>
    </source>
</evidence>
<evidence type="ECO:0000256" key="13">
    <source>
        <dbReference type="RuleBase" id="RU003357"/>
    </source>
</evidence>
<dbReference type="InterPro" id="IPR012910">
    <property type="entry name" value="Plug_dom"/>
</dbReference>
<keyword evidence="6 14" id="KW-0732">Signal</keyword>
<dbReference type="EMBL" id="JAFNME010000001">
    <property type="protein sequence ID" value="MBO1248284.1"/>
    <property type="molecule type" value="Genomic_DNA"/>
</dbReference>
<proteinExistence type="inferred from homology"/>
<dbReference type="PROSITE" id="PS52016">
    <property type="entry name" value="TONB_DEPENDENT_REC_3"/>
    <property type="match status" value="1"/>
</dbReference>
<evidence type="ECO:0000256" key="1">
    <source>
        <dbReference type="ARBA" id="ARBA00004571"/>
    </source>
</evidence>
<dbReference type="Pfam" id="PF00593">
    <property type="entry name" value="TonB_dep_Rec_b-barrel"/>
    <property type="match status" value="1"/>
</dbReference>
<evidence type="ECO:0000256" key="8">
    <source>
        <dbReference type="ARBA" id="ARBA00023077"/>
    </source>
</evidence>
<dbReference type="GO" id="GO:0015889">
    <property type="term" value="P:cobalamin transport"/>
    <property type="evidence" value="ECO:0007669"/>
    <property type="project" value="TreeGrafter"/>
</dbReference>
<keyword evidence="5 12" id="KW-0812">Transmembrane</keyword>
<sequence length="629" mass="67757">MQNLNFSCASPAGARLPVHFSLAAIACAVFTHTAMAQEAALQETVVTATRTESRLDATLADVTVITRAQLDAVGPGRSVAEVLQRLAGVQLSSNGGRGQAQSIFLRGAGSNHSLLLVDGVRYGSANTAAPVLANLPLELIERIEVVKGPASALYGSEAVGGVIQVFTQRGQGAGKPLLANAEVTLGEYGHTSGTVGLRGEQNGFDYQVNLSRVTEHGISATNAKDVFSYHPDRDGLQQTAAQVALGYALNADWRIEGQWLQSQGKAWVDDGPSTQNPYADMRTEVGRLALKGKLLPIWTTTVSLGESTDKLVNRQAAWGDSHLNTRQTEFKWDNQLATPVGTVLAGWERLEQKVDTSNNYAVNRRTVNAAFVGVNGSAGRHSWQANVRRDDNSQFGGFTTYGLGYGLELAPGWRAYASHGKSMRAPSFNDLYYPAPGMAWGGNPDLVPEQGKNNEIGLQWNHGPHSAKLLHFDNKISQLIQSGTTGMQNVPGTTRLKGWSAAYGLAMKGWTVAAAYDYLDAQQADGQTPLRRAKHQASLNVGKQWGAWTLGSSLLYVGSRKDADFATFPATSVSLPSYTTVDASVQYQLRPDLAVQLRVANLGDKRYETAYGFNQLGRAAYLTLKWAMR</sequence>
<gene>
    <name evidence="17" type="ORF">J1777_00280</name>
</gene>
<dbReference type="SUPFAM" id="SSF56935">
    <property type="entry name" value="Porins"/>
    <property type="match status" value="1"/>
</dbReference>
<dbReference type="InterPro" id="IPR039426">
    <property type="entry name" value="TonB-dep_rcpt-like"/>
</dbReference>
<dbReference type="Proteomes" id="UP000664731">
    <property type="component" value="Unassembled WGS sequence"/>
</dbReference>
<evidence type="ECO:0000256" key="5">
    <source>
        <dbReference type="ARBA" id="ARBA00022692"/>
    </source>
</evidence>
<dbReference type="Pfam" id="PF07715">
    <property type="entry name" value="Plug"/>
    <property type="match status" value="1"/>
</dbReference>
<comment type="caution">
    <text evidence="17">The sequence shown here is derived from an EMBL/GenBank/DDBJ whole genome shotgun (WGS) entry which is preliminary data.</text>
</comment>
<accession>A0A939KCH9</accession>
<evidence type="ECO:0000256" key="6">
    <source>
        <dbReference type="ARBA" id="ARBA00022729"/>
    </source>
</evidence>
<dbReference type="InterPro" id="IPR000531">
    <property type="entry name" value="Beta-barrel_TonB"/>
</dbReference>
<evidence type="ECO:0000256" key="12">
    <source>
        <dbReference type="PROSITE-ProRule" id="PRU01360"/>
    </source>
</evidence>
<dbReference type="InterPro" id="IPR036942">
    <property type="entry name" value="Beta-barrel_TonB_sf"/>
</dbReference>
<comment type="subcellular location">
    <subcellularLocation>
        <location evidence="1 12">Cell outer membrane</location>
        <topology evidence="1 12">Multi-pass membrane protein</topology>
    </subcellularLocation>
</comment>
<evidence type="ECO:0000259" key="15">
    <source>
        <dbReference type="Pfam" id="PF00593"/>
    </source>
</evidence>
<evidence type="ECO:0000256" key="14">
    <source>
        <dbReference type="SAM" id="SignalP"/>
    </source>
</evidence>
<comment type="similarity">
    <text evidence="2 12 13">Belongs to the TonB-dependent receptor family.</text>
</comment>
<dbReference type="PANTHER" id="PTHR30069">
    <property type="entry name" value="TONB-DEPENDENT OUTER MEMBRANE RECEPTOR"/>
    <property type="match status" value="1"/>
</dbReference>
<dbReference type="GO" id="GO:0009279">
    <property type="term" value="C:cell outer membrane"/>
    <property type="evidence" value="ECO:0007669"/>
    <property type="project" value="UniProtKB-SubCell"/>
</dbReference>
<name>A0A939KCH9_9BURK</name>
<dbReference type="RefSeq" id="WP_207573849.1">
    <property type="nucleotide sequence ID" value="NZ_JAFNME010000001.1"/>
</dbReference>
<evidence type="ECO:0000256" key="3">
    <source>
        <dbReference type="ARBA" id="ARBA00022448"/>
    </source>
</evidence>
<organism evidence="17 18">
    <name type="scientific">Comamonas denitrificans</name>
    <dbReference type="NCBI Taxonomy" id="117506"/>
    <lineage>
        <taxon>Bacteria</taxon>
        <taxon>Pseudomonadati</taxon>
        <taxon>Pseudomonadota</taxon>
        <taxon>Betaproteobacteria</taxon>
        <taxon>Burkholderiales</taxon>
        <taxon>Comamonadaceae</taxon>
        <taxon>Comamonas</taxon>
    </lineage>
</organism>
<feature type="signal peptide" evidence="14">
    <location>
        <begin position="1"/>
        <end position="36"/>
    </location>
</feature>
<dbReference type="PANTHER" id="PTHR30069:SF53">
    <property type="entry name" value="COLICIN I RECEPTOR-RELATED"/>
    <property type="match status" value="1"/>
</dbReference>
<evidence type="ECO:0000256" key="2">
    <source>
        <dbReference type="ARBA" id="ARBA00009810"/>
    </source>
</evidence>
<dbReference type="Gene3D" id="2.40.170.20">
    <property type="entry name" value="TonB-dependent receptor, beta-barrel domain"/>
    <property type="match status" value="1"/>
</dbReference>
<feature type="chain" id="PRO_5037681515" evidence="14">
    <location>
        <begin position="37"/>
        <end position="629"/>
    </location>
</feature>
<reference evidence="17" key="1">
    <citation type="submission" date="2021-03" db="EMBL/GenBank/DDBJ databases">
        <title>Comamonas denitrificans.</title>
        <authorList>
            <person name="Finster K."/>
        </authorList>
    </citation>
    <scope>NUCLEOTIDE SEQUENCE</scope>
    <source>
        <strain evidence="17">MM2021_4</strain>
    </source>
</reference>
<keyword evidence="8 13" id="KW-0798">TonB box</keyword>
<evidence type="ECO:0000313" key="18">
    <source>
        <dbReference type="Proteomes" id="UP000664731"/>
    </source>
</evidence>
<dbReference type="GO" id="GO:0006811">
    <property type="term" value="P:monoatomic ion transport"/>
    <property type="evidence" value="ECO:0007669"/>
    <property type="project" value="UniProtKB-KW"/>
</dbReference>
<dbReference type="AlphaFoldDB" id="A0A939KCH9"/>
<keyword evidence="3 12" id="KW-0813">Transport</keyword>
<evidence type="ECO:0000256" key="9">
    <source>
        <dbReference type="ARBA" id="ARBA00023136"/>
    </source>
</evidence>
<evidence type="ECO:0000256" key="4">
    <source>
        <dbReference type="ARBA" id="ARBA00022452"/>
    </source>
</evidence>